<name>A0ACC2JEU7_9PEZI</name>
<reference evidence="1" key="1">
    <citation type="submission" date="2022-12" db="EMBL/GenBank/DDBJ databases">
        <title>Genome Sequence of Lasiodiplodia mahajangana.</title>
        <authorList>
            <person name="Buettner E."/>
        </authorList>
    </citation>
    <scope>NUCLEOTIDE SEQUENCE</scope>
    <source>
        <strain evidence="1">VT137</strain>
    </source>
</reference>
<protein>
    <submittedName>
        <fullName evidence="1">Uncharacterized protein</fullName>
    </submittedName>
</protein>
<gene>
    <name evidence="1" type="ORF">O1611_g7806</name>
</gene>
<accession>A0ACC2JEU7</accession>
<evidence type="ECO:0000313" key="1">
    <source>
        <dbReference type="EMBL" id="KAJ8125832.1"/>
    </source>
</evidence>
<dbReference type="Proteomes" id="UP001153332">
    <property type="component" value="Unassembled WGS sequence"/>
</dbReference>
<dbReference type="EMBL" id="JAPUUL010002157">
    <property type="protein sequence ID" value="KAJ8125832.1"/>
    <property type="molecule type" value="Genomic_DNA"/>
</dbReference>
<proteinExistence type="predicted"/>
<evidence type="ECO:0000313" key="2">
    <source>
        <dbReference type="Proteomes" id="UP001153332"/>
    </source>
</evidence>
<organism evidence="1 2">
    <name type="scientific">Lasiodiplodia mahajangana</name>
    <dbReference type="NCBI Taxonomy" id="1108764"/>
    <lineage>
        <taxon>Eukaryota</taxon>
        <taxon>Fungi</taxon>
        <taxon>Dikarya</taxon>
        <taxon>Ascomycota</taxon>
        <taxon>Pezizomycotina</taxon>
        <taxon>Dothideomycetes</taxon>
        <taxon>Dothideomycetes incertae sedis</taxon>
        <taxon>Botryosphaeriales</taxon>
        <taxon>Botryosphaeriaceae</taxon>
        <taxon>Lasiodiplodia</taxon>
    </lineage>
</organism>
<keyword evidence="2" id="KW-1185">Reference proteome</keyword>
<sequence length="1059" mass="121002">MDQPTEIYDGVIDCLHLLVKLTGQAYDDSGSAAELRWKNISKRPPKAQNIQTLQQSFYFWLSCTDAVADDFEDTLDARLMNDWRTKAMVIGLLHAILKSLERLFASIHMRQKTSKRFFEAVSTHHSDVEPLRTVEKAIDNLFALRVDKCPPIQQPSETSPDHQAPPVAPLTAEDFHFEQNIIKLLRRKYPSARETLLRQLSTSITYRKRRISQKLQNFKDTEHGGGKGEEDAERAVVDPQQQILQELEPYICLSEECRGPIRYFRLFRDWVNHMDSTHLANWPSLIHTSSWSCDIEHPYKEIFQDEESFETHMYDSLLHPRGGRPSYRQLSALSREKKTEILRDSFVCPLCEVIPEEVLRIGDRTGFSDSSRTWFSLYEHISDHLLSLSYLSHPLLYSEDNASDETGTDNLTSPSKASLDNNISEASLYSLTLSNLSSHLPNLDESDKGRPPSIHAEDEGLRSQDDKIPDIVNTEELASLRSIWSNKLKDIDDNMLSYFQKRRDHAACVDLRTRIAKAHVDNAMDHRQFVPITSINELFTPEAIQTELSKCGMNSNHLFEYVLQKCQKTFLILIYIKRIALIEDLVKEGFSDLSLPVTLREHDHGNATVICPERDSSKVLNTWSHIEANDFYEAQWAFLAPVFSEDTFIYNIHDKCPLPFVWIDRKSERKSAFSIVRKVTVSPGHMNFTSLENIQTIAVKQLSPDHARPEREAEVQRLIHELKHGHLLKCLATFKINGIQMLMFPWAQGGNLRDTWQKLDNLHIRNETLVPWVLHQLCGLSSALNCLHSHLWCHGDLKPENILRFPAHDDPGILVIADMGLATFHDKSTQEGVNRTSATLGTIRYEHPEGIIDPLKAVSRSADVWSFGCVAMEFIIWLLYGYEELKDFEGQAASFFCTIQKRAEINPITTRWSDHMMRDPRCEPGTALRDLLELIRKRLLVFEKPTTGLNDEGSGSTTTNPPPHSTKVDPVPQFVIEQTDLSRAPMQGHGEAVVAHGRADSRELCERLSAIARKSSLEGEVQGRPWSEMARPAGPIDRTALPWSLMSEEFIDWYSNRSL</sequence>
<comment type="caution">
    <text evidence="1">The sequence shown here is derived from an EMBL/GenBank/DDBJ whole genome shotgun (WGS) entry which is preliminary data.</text>
</comment>